<dbReference type="RefSeq" id="WP_050049191.1">
    <property type="nucleotide sequence ID" value="NZ_CP008874.1"/>
</dbReference>
<organism evidence="2 3">
    <name type="scientific">Halanaeroarchaeum sulfurireducens</name>
    <dbReference type="NCBI Taxonomy" id="1604004"/>
    <lineage>
        <taxon>Archaea</taxon>
        <taxon>Methanobacteriati</taxon>
        <taxon>Methanobacteriota</taxon>
        <taxon>Stenosarchaea group</taxon>
        <taxon>Halobacteria</taxon>
        <taxon>Halobacteriales</taxon>
        <taxon>Halobacteriaceae</taxon>
        <taxon>Halanaeroarchaeum</taxon>
    </lineage>
</organism>
<name>A0A0F7PG30_9EURY</name>
<proteinExistence type="predicted"/>
<evidence type="ECO:0000313" key="3">
    <source>
        <dbReference type="Proteomes" id="UP000069906"/>
    </source>
</evidence>
<dbReference type="InterPro" id="IPR055895">
    <property type="entry name" value="DUF7472"/>
</dbReference>
<sequence length="66" mass="6774">MNVGRDTIREALLATVGVVVFLAFLVAATTVSPDGMGPTGGYVAVAGIVAFVLTMAIIGIFFLDKD</sequence>
<evidence type="ECO:0000313" key="2">
    <source>
        <dbReference type="EMBL" id="AKH98534.1"/>
    </source>
</evidence>
<dbReference type="Pfam" id="PF24284">
    <property type="entry name" value="DUF7472"/>
    <property type="match status" value="1"/>
</dbReference>
<dbReference type="HOGENOM" id="CLU_204974_0_0_2"/>
<feature type="transmembrane region" description="Helical" evidence="1">
    <location>
        <begin position="42"/>
        <end position="63"/>
    </location>
</feature>
<dbReference type="AlphaFoldDB" id="A0A0F7PG30"/>
<keyword evidence="1" id="KW-0472">Membrane</keyword>
<dbReference type="Proteomes" id="UP000069906">
    <property type="component" value="Chromosome"/>
</dbReference>
<protein>
    <recommendedName>
        <fullName evidence="4">Transporter</fullName>
    </recommendedName>
</protein>
<keyword evidence="3" id="KW-1185">Reference proteome</keyword>
<keyword evidence="1" id="KW-1133">Transmembrane helix</keyword>
<feature type="transmembrane region" description="Helical" evidence="1">
    <location>
        <begin position="12"/>
        <end position="30"/>
    </location>
</feature>
<keyword evidence="1" id="KW-0812">Transmembrane</keyword>
<dbReference type="EMBL" id="CP008874">
    <property type="protein sequence ID" value="AKH98534.1"/>
    <property type="molecule type" value="Genomic_DNA"/>
</dbReference>
<dbReference type="GeneID" id="25160224"/>
<evidence type="ECO:0008006" key="4">
    <source>
        <dbReference type="Google" id="ProtNLM"/>
    </source>
</evidence>
<gene>
    <name evidence="2" type="ORF">HLASF_2072</name>
</gene>
<dbReference type="KEGG" id="hsu:HLASF_2072"/>
<reference evidence="2 3" key="1">
    <citation type="journal article" date="2015" name="ISME J.">
        <title>Elemental sulfur and acetate can support life of a novel strictly anaerobic haloarchaeon.</title>
        <authorList>
            <person name="Sorokin D.Y."/>
            <person name="Kublanov I.V."/>
            <person name="Gavrilov S.N."/>
            <person name="Rojo D."/>
            <person name="Roman P."/>
            <person name="Golyshin P.N."/>
            <person name="Slepak V.Z."/>
            <person name="Smedile F."/>
            <person name="Ferrer M."/>
            <person name="Messina E."/>
            <person name="La Cono V."/>
            <person name="Yakimov M.M."/>
        </authorList>
    </citation>
    <scope>NUCLEOTIDE SEQUENCE [LARGE SCALE GENOMIC DNA]</scope>
    <source>
        <strain evidence="2 3">HSR2</strain>
    </source>
</reference>
<accession>A0A0F7PG30</accession>
<evidence type="ECO:0000256" key="1">
    <source>
        <dbReference type="SAM" id="Phobius"/>
    </source>
</evidence>